<dbReference type="EMBL" id="JBAMMX010000001">
    <property type="protein sequence ID" value="KAK6947456.1"/>
    <property type="molecule type" value="Genomic_DNA"/>
</dbReference>
<dbReference type="GO" id="GO:0051213">
    <property type="term" value="F:dioxygenase activity"/>
    <property type="evidence" value="ECO:0007669"/>
    <property type="project" value="UniProtKB-KW"/>
</dbReference>
<dbReference type="Proteomes" id="UP001370490">
    <property type="component" value="Unassembled WGS sequence"/>
</dbReference>
<evidence type="ECO:0000256" key="4">
    <source>
        <dbReference type="ARBA" id="ARBA00023004"/>
    </source>
</evidence>
<dbReference type="InterPro" id="IPR027443">
    <property type="entry name" value="IPNS-like_sf"/>
</dbReference>
<evidence type="ECO:0000259" key="6">
    <source>
        <dbReference type="PROSITE" id="PS51471"/>
    </source>
</evidence>
<keyword evidence="2 5" id="KW-0479">Metal-binding</keyword>
<proteinExistence type="inferred from homology"/>
<feature type="domain" description="Fe2OG dioxygenase" evidence="6">
    <location>
        <begin position="205"/>
        <end position="305"/>
    </location>
</feature>
<evidence type="ECO:0000256" key="3">
    <source>
        <dbReference type="ARBA" id="ARBA00023002"/>
    </source>
</evidence>
<dbReference type="Pfam" id="PF03171">
    <property type="entry name" value="2OG-FeII_Oxy"/>
    <property type="match status" value="1"/>
</dbReference>
<gene>
    <name evidence="7" type="ORF">RJ641_000929</name>
</gene>
<evidence type="ECO:0000313" key="8">
    <source>
        <dbReference type="Proteomes" id="UP001370490"/>
    </source>
</evidence>
<dbReference type="InterPro" id="IPR044861">
    <property type="entry name" value="IPNS-like_FE2OG_OXY"/>
</dbReference>
<dbReference type="SUPFAM" id="SSF51197">
    <property type="entry name" value="Clavaminate synthase-like"/>
    <property type="match status" value="1"/>
</dbReference>
<keyword evidence="7" id="KW-0223">Dioxygenase</keyword>
<evidence type="ECO:0000256" key="5">
    <source>
        <dbReference type="RuleBase" id="RU003682"/>
    </source>
</evidence>
<protein>
    <submittedName>
        <fullName evidence="7">Isopenicillin N synthase-like, Fe(2+) 2OG dioxygenase domain</fullName>
    </submittedName>
</protein>
<dbReference type="Pfam" id="PF14226">
    <property type="entry name" value="DIOX_N"/>
    <property type="match status" value="1"/>
</dbReference>
<dbReference type="Gene3D" id="2.60.120.330">
    <property type="entry name" value="B-lactam Antibiotic, Isopenicillin N Synthase, Chain"/>
    <property type="match status" value="1"/>
</dbReference>
<dbReference type="InterPro" id="IPR050295">
    <property type="entry name" value="Plant_2OG-oxidoreductases"/>
</dbReference>
<dbReference type="GO" id="GO:0046872">
    <property type="term" value="F:metal ion binding"/>
    <property type="evidence" value="ECO:0007669"/>
    <property type="project" value="UniProtKB-KW"/>
</dbReference>
<dbReference type="PROSITE" id="PS51471">
    <property type="entry name" value="FE2OG_OXY"/>
    <property type="match status" value="1"/>
</dbReference>
<comment type="similarity">
    <text evidence="1 5">Belongs to the iron/ascorbate-dependent oxidoreductase family.</text>
</comment>
<dbReference type="FunFam" id="2.60.120.330:FF:000001">
    <property type="entry name" value="Protein SRG1"/>
    <property type="match status" value="1"/>
</dbReference>
<comment type="caution">
    <text evidence="7">The sequence shown here is derived from an EMBL/GenBank/DDBJ whole genome shotgun (WGS) entry which is preliminary data.</text>
</comment>
<dbReference type="InterPro" id="IPR026992">
    <property type="entry name" value="DIOX_N"/>
</dbReference>
<dbReference type="PANTHER" id="PTHR47991">
    <property type="entry name" value="OXOGLUTARATE/IRON-DEPENDENT DIOXYGENASE"/>
    <property type="match status" value="1"/>
</dbReference>
<accession>A0AAN8WGC5</accession>
<keyword evidence="3 5" id="KW-0560">Oxidoreductase</keyword>
<dbReference type="InterPro" id="IPR005123">
    <property type="entry name" value="Oxoglu/Fe-dep_dioxygenase_dom"/>
</dbReference>
<sequence length="355" mass="39980">MGSEIADRKEFGGSIPVQNVQDLASRNLKAIPDRYLRSGLIVDDVFLDKSLQIPIIDMSMLVDNHVAELMKLDHACKEWGFFQLIGHEVSEEVLGKMKSDMMEFFRLPLTEKQAYAQPPNSIEGYGQAFVVSDEQKLDWGDMLFLLSQPNFFRNMKLWPTSPTSFSETLDKYSLELQKVTSCLLGSMAKNLGIDPKRLLNMFENGTQGIRMNYYPPCVQADKVMGLTPHSDATGLTLLLQVNEVLGLQIRKYGKWLSINPVPGAFIVNVGDIIEIMSNGEYRSIEHRAVVHVEKERMSIAAFHSPNMKAEIGPISDLVKDKNPIYKTISHDDYVRLVVGSKLDGKSLLGHMKLEQ</sequence>
<keyword evidence="8" id="KW-1185">Reference proteome</keyword>
<reference evidence="7 8" key="1">
    <citation type="submission" date="2023-12" db="EMBL/GenBank/DDBJ databases">
        <title>A high-quality genome assembly for Dillenia turbinata (Dilleniales).</title>
        <authorList>
            <person name="Chanderbali A."/>
        </authorList>
    </citation>
    <scope>NUCLEOTIDE SEQUENCE [LARGE SCALE GENOMIC DNA]</scope>
    <source>
        <strain evidence="7">LSX21</strain>
        <tissue evidence="7">Leaf</tissue>
    </source>
</reference>
<evidence type="ECO:0000256" key="2">
    <source>
        <dbReference type="ARBA" id="ARBA00022723"/>
    </source>
</evidence>
<evidence type="ECO:0000313" key="7">
    <source>
        <dbReference type="EMBL" id="KAK6947456.1"/>
    </source>
</evidence>
<dbReference type="AlphaFoldDB" id="A0AAN8WGC5"/>
<evidence type="ECO:0000256" key="1">
    <source>
        <dbReference type="ARBA" id="ARBA00008056"/>
    </source>
</evidence>
<keyword evidence="4 5" id="KW-0408">Iron</keyword>
<name>A0AAN8WGC5_9MAGN</name>
<organism evidence="7 8">
    <name type="scientific">Dillenia turbinata</name>
    <dbReference type="NCBI Taxonomy" id="194707"/>
    <lineage>
        <taxon>Eukaryota</taxon>
        <taxon>Viridiplantae</taxon>
        <taxon>Streptophyta</taxon>
        <taxon>Embryophyta</taxon>
        <taxon>Tracheophyta</taxon>
        <taxon>Spermatophyta</taxon>
        <taxon>Magnoliopsida</taxon>
        <taxon>eudicotyledons</taxon>
        <taxon>Gunneridae</taxon>
        <taxon>Pentapetalae</taxon>
        <taxon>Dilleniales</taxon>
        <taxon>Dilleniaceae</taxon>
        <taxon>Dillenia</taxon>
    </lineage>
</organism>